<dbReference type="AlphaFoldDB" id="A0A087MLJ8"/>
<dbReference type="PATRIC" id="fig|1121014.3.peg.165"/>
<evidence type="ECO:0000313" key="1">
    <source>
        <dbReference type="EMBL" id="KFL37751.1"/>
    </source>
</evidence>
<dbReference type="InterPro" id="IPR019198">
    <property type="entry name" value="Beta_propeller_containing"/>
</dbReference>
<accession>A0A087MLJ8</accession>
<name>A0A087MLJ8_9GAMM</name>
<dbReference type="EMBL" id="AVCJ01000001">
    <property type="protein sequence ID" value="KFL37751.1"/>
    <property type="molecule type" value="Genomic_DNA"/>
</dbReference>
<keyword evidence="2" id="KW-1185">Reference proteome</keyword>
<dbReference type="Pfam" id="PF09826">
    <property type="entry name" value="Beta_propel"/>
    <property type="match status" value="1"/>
</dbReference>
<organism evidence="1 2">
    <name type="scientific">Arenimonas donghaensis DSM 18148 = HO3-R19</name>
    <dbReference type="NCBI Taxonomy" id="1121014"/>
    <lineage>
        <taxon>Bacteria</taxon>
        <taxon>Pseudomonadati</taxon>
        <taxon>Pseudomonadota</taxon>
        <taxon>Gammaproteobacteria</taxon>
        <taxon>Lysobacterales</taxon>
        <taxon>Lysobacteraceae</taxon>
        <taxon>Arenimonas</taxon>
    </lineage>
</organism>
<evidence type="ECO:0000313" key="2">
    <source>
        <dbReference type="Proteomes" id="UP000029085"/>
    </source>
</evidence>
<comment type="caution">
    <text evidence="1">The sequence shown here is derived from an EMBL/GenBank/DDBJ whole genome shotgun (WGS) entry which is preliminary data.</text>
</comment>
<gene>
    <name evidence="1" type="ORF">N788_00855</name>
</gene>
<protein>
    <submittedName>
        <fullName evidence="1">Uncharacterized protein</fullName>
    </submittedName>
</protein>
<reference evidence="2" key="1">
    <citation type="submission" date="2013-08" db="EMBL/GenBank/DDBJ databases">
        <title>Genome sequencing of Arenimonas donghaensis.</title>
        <authorList>
            <person name="Chen F."/>
            <person name="Wang G."/>
        </authorList>
    </citation>
    <scope>NUCLEOTIDE SEQUENCE [LARGE SCALE GENOMIC DNA]</scope>
    <source>
        <strain evidence="2">HO3-R19</strain>
    </source>
</reference>
<dbReference type="STRING" id="1121014.N788_00855"/>
<dbReference type="Proteomes" id="UP000029085">
    <property type="component" value="Unassembled WGS sequence"/>
</dbReference>
<reference evidence="1 2" key="2">
    <citation type="journal article" date="2015" name="Stand. Genomic Sci.">
        <title>High quality draft genomic sequence of Arenimonas donghaensis DSM 18148(T).</title>
        <authorList>
            <person name="Chen F."/>
            <person name="Wang H."/>
            <person name="Cao Y."/>
            <person name="Li X."/>
            <person name="Wang G."/>
        </authorList>
    </citation>
    <scope>NUCLEOTIDE SEQUENCE [LARGE SCALE GENOMIC DNA]</scope>
    <source>
        <strain evidence="1 2">HO3-R19</strain>
    </source>
</reference>
<proteinExistence type="predicted"/>
<sequence>MLGLLAGCASVERVQLGRAADATASPALRKLSSPQDLDRLVSNGQRLAALLEEQRWRRTCRLPKAERPAWVRCRGTRPAEADSDVLETIEVTGSRIDPRDLITNNQEGGVDEGDIVKKSGDFLLVLRGGSLHSVRIARQGRAVLEHAGSLRLAEDGDDRIWFDEILTFGPRVLLLGFNYGEDEPVAELQLFHLDANGGLVRDARFWLRSNDYFDGDNYGARLQGDNLLMSLQLPLQLQGEMAWPEWSRRDVPAPGWTPLLEAADLYYPMLPGRLPRIHVLLQCPLAGLDDERLACRSTGFVAEGRSELYATRTHAYLALGGLAPQAWRSKLVLPDDGDWPVEAWPLRRTSIVRVPFGAGDPTVATVHGDIDQSFQFREDAEGALWVLPLSGEHDDDERTTRYGLYRLAPEDFSGFAGEPSPARAFAEVPGGVGTIRFDREVVWFGESSWWGQKKPSPGRLWALGLGDGVLTPVPVTHSVQFMQPAGDRMLAIGLVPGGGMAASVLAGAGQPRRLHTLDWPGYFSSESRSHAVNVGRLPGGPLLLGLPAWPESSRSRDDDTWPEEQASDLLYARIDGDRLSAAGVLSMQDAGGQDCEDCWDWYGNARTFFVGGRVFALSGSLLVEGAWTGDRVQRRARLLLP</sequence>